<evidence type="ECO:0000256" key="2">
    <source>
        <dbReference type="ARBA" id="ARBA00022448"/>
    </source>
</evidence>
<dbReference type="Gene3D" id="3.30.70.20">
    <property type="match status" value="1"/>
</dbReference>
<proteinExistence type="predicted"/>
<dbReference type="InterPro" id="IPR017900">
    <property type="entry name" value="4Fe4S_Fe_S_CS"/>
</dbReference>
<dbReference type="RefSeq" id="WP_038060974.1">
    <property type="nucleotide sequence ID" value="NZ_CP008796.1"/>
</dbReference>
<dbReference type="HOGENOM" id="CLU_139698_6_4_0"/>
<name>A0A075WZF2_9BACT</name>
<dbReference type="PROSITE" id="PS00198">
    <property type="entry name" value="4FE4S_FER_1"/>
    <property type="match status" value="1"/>
</dbReference>
<accession>A0A075WZF2</accession>
<feature type="domain" description="4Fe-4S ferredoxin-type" evidence="8">
    <location>
        <begin position="3"/>
        <end position="31"/>
    </location>
</feature>
<evidence type="ECO:0000256" key="7">
    <source>
        <dbReference type="RuleBase" id="RU368020"/>
    </source>
</evidence>
<organism evidence="9 10">
    <name type="scientific">Thermodesulfobacterium commune DSM 2178</name>
    <dbReference type="NCBI Taxonomy" id="289377"/>
    <lineage>
        <taxon>Bacteria</taxon>
        <taxon>Pseudomonadati</taxon>
        <taxon>Thermodesulfobacteriota</taxon>
        <taxon>Thermodesulfobacteria</taxon>
        <taxon>Thermodesulfobacteriales</taxon>
        <taxon>Thermodesulfobacteriaceae</taxon>
        <taxon>Thermodesulfobacterium</taxon>
    </lineage>
</organism>
<dbReference type="Pfam" id="PF13370">
    <property type="entry name" value="Fer4_13"/>
    <property type="match status" value="1"/>
</dbReference>
<dbReference type="InterPro" id="IPR051269">
    <property type="entry name" value="Fe-S_cluster_ET"/>
</dbReference>
<evidence type="ECO:0000313" key="10">
    <source>
        <dbReference type="Proteomes" id="UP000028481"/>
    </source>
</evidence>
<keyword evidence="5 7" id="KW-0408">Iron</keyword>
<keyword evidence="3 7" id="KW-0479">Metal-binding</keyword>
<dbReference type="GO" id="GO:0009055">
    <property type="term" value="F:electron transfer activity"/>
    <property type="evidence" value="ECO:0007669"/>
    <property type="project" value="UniProtKB-UniRule"/>
</dbReference>
<keyword evidence="4 7" id="KW-0249">Electron transport</keyword>
<dbReference type="OrthoDB" id="9803319at2"/>
<keyword evidence="6 7" id="KW-0411">Iron-sulfur</keyword>
<dbReference type="SUPFAM" id="SSF54862">
    <property type="entry name" value="4Fe-4S ferredoxins"/>
    <property type="match status" value="1"/>
</dbReference>
<dbReference type="PRINTS" id="PR00352">
    <property type="entry name" value="3FE4SFRDOXIN"/>
</dbReference>
<dbReference type="AlphaFoldDB" id="A0A075WZF2"/>
<protein>
    <recommendedName>
        <fullName evidence="7">Ferredoxin</fullName>
    </recommendedName>
</protein>
<evidence type="ECO:0000256" key="4">
    <source>
        <dbReference type="ARBA" id="ARBA00022982"/>
    </source>
</evidence>
<dbReference type="KEGG" id="tcm:HL41_04270"/>
<dbReference type="Proteomes" id="UP000028481">
    <property type="component" value="Chromosome"/>
</dbReference>
<dbReference type="PANTHER" id="PTHR36923:SF3">
    <property type="entry name" value="FERREDOXIN"/>
    <property type="match status" value="1"/>
</dbReference>
<dbReference type="PANTHER" id="PTHR36923">
    <property type="entry name" value="FERREDOXIN"/>
    <property type="match status" value="1"/>
</dbReference>
<dbReference type="STRING" id="289377.HL41_04270"/>
<evidence type="ECO:0000259" key="8">
    <source>
        <dbReference type="PROSITE" id="PS51379"/>
    </source>
</evidence>
<dbReference type="EMBL" id="CP008796">
    <property type="protein sequence ID" value="AIH04047.1"/>
    <property type="molecule type" value="Genomic_DNA"/>
</dbReference>
<evidence type="ECO:0000256" key="3">
    <source>
        <dbReference type="ARBA" id="ARBA00022723"/>
    </source>
</evidence>
<evidence type="ECO:0000256" key="1">
    <source>
        <dbReference type="ARBA" id="ARBA00003532"/>
    </source>
</evidence>
<dbReference type="InterPro" id="IPR001080">
    <property type="entry name" value="3Fe4S_ferredoxin"/>
</dbReference>
<comment type="function">
    <text evidence="1 7">Ferredoxins are iron-sulfur proteins that transfer electrons in a wide variety of metabolic reactions.</text>
</comment>
<keyword evidence="2 7" id="KW-0813">Transport</keyword>
<dbReference type="GO" id="GO:0051536">
    <property type="term" value="F:iron-sulfur cluster binding"/>
    <property type="evidence" value="ECO:0007669"/>
    <property type="project" value="UniProtKB-KW"/>
</dbReference>
<reference evidence="9 10" key="1">
    <citation type="journal article" date="2015" name="Genome Announc.">
        <title>Genome Sequence of a Sulfate-Reducing Thermophilic Bacterium, Thermodesulfobacterium commune DSM 2178T (Phylum Thermodesulfobacteria).</title>
        <authorList>
            <person name="Bhatnagar S."/>
            <person name="Badger J.H."/>
            <person name="Madupu R."/>
            <person name="Khouri H.M."/>
            <person name="O'Connor E.M."/>
            <person name="Robb F.T."/>
            <person name="Ward N.L."/>
            <person name="Eisen J.A."/>
        </authorList>
    </citation>
    <scope>NUCLEOTIDE SEQUENCE [LARGE SCALE GENOMIC DNA]</scope>
    <source>
        <strain evidence="9 10">DSM 2178</strain>
    </source>
</reference>
<evidence type="ECO:0000256" key="5">
    <source>
        <dbReference type="ARBA" id="ARBA00023004"/>
    </source>
</evidence>
<dbReference type="PROSITE" id="PS51379">
    <property type="entry name" value="4FE4S_FER_2"/>
    <property type="match status" value="1"/>
</dbReference>
<gene>
    <name evidence="9" type="ORF">HL41_04270</name>
</gene>
<dbReference type="PaxDb" id="289377-HL41_04270"/>
<dbReference type="InterPro" id="IPR017896">
    <property type="entry name" value="4Fe4S_Fe-S-bd"/>
</dbReference>
<dbReference type="eggNOG" id="COG1141">
    <property type="taxonomic scope" value="Bacteria"/>
</dbReference>
<dbReference type="GO" id="GO:0005506">
    <property type="term" value="F:iron ion binding"/>
    <property type="evidence" value="ECO:0007669"/>
    <property type="project" value="UniProtKB-UniRule"/>
</dbReference>
<evidence type="ECO:0000256" key="6">
    <source>
        <dbReference type="ARBA" id="ARBA00023014"/>
    </source>
</evidence>
<evidence type="ECO:0000313" key="9">
    <source>
        <dbReference type="EMBL" id="AIH04047.1"/>
    </source>
</evidence>
<sequence length="69" mass="7547">MITSLEVDQESCIGCGYCIEICPEVFTWGPERKALVYNFEGCKSCDCISAIENCPVKAISVEGGSYEKV</sequence>
<keyword evidence="10" id="KW-1185">Reference proteome</keyword>